<dbReference type="InterPro" id="IPR044144">
    <property type="entry name" value="SAF_UxaA/GarD"/>
</dbReference>
<dbReference type="PANTHER" id="PTHR30536">
    <property type="entry name" value="ALTRONATE/GALACTARATE DEHYDRATASE"/>
    <property type="match status" value="1"/>
</dbReference>
<dbReference type="Proteomes" id="UP001596505">
    <property type="component" value="Unassembled WGS sequence"/>
</dbReference>
<dbReference type="PANTHER" id="PTHR30536:SF5">
    <property type="entry name" value="ALTRONATE DEHYDRATASE"/>
    <property type="match status" value="1"/>
</dbReference>
<dbReference type="InterPro" id="IPR013974">
    <property type="entry name" value="SAF"/>
</dbReference>
<protein>
    <submittedName>
        <fullName evidence="3">UxaA family hydrolase</fullName>
    </submittedName>
</protein>
<comment type="caution">
    <text evidence="3">The sequence shown here is derived from an EMBL/GenBank/DDBJ whole genome shotgun (WGS) entry which is preliminary data.</text>
</comment>
<evidence type="ECO:0000313" key="4">
    <source>
        <dbReference type="Proteomes" id="UP001596505"/>
    </source>
</evidence>
<dbReference type="CDD" id="cd11613">
    <property type="entry name" value="SAF_AH_GD"/>
    <property type="match status" value="1"/>
</dbReference>
<proteinExistence type="predicted"/>
<dbReference type="InterPro" id="IPR052172">
    <property type="entry name" value="UxaA_altronate/galactarate_dh"/>
</dbReference>
<dbReference type="Pfam" id="PF08666">
    <property type="entry name" value="SAF"/>
    <property type="match status" value="1"/>
</dbReference>
<keyword evidence="4" id="KW-1185">Reference proteome</keyword>
<dbReference type="EMBL" id="JBHTCO010000004">
    <property type="protein sequence ID" value="MFC7392249.1"/>
    <property type="molecule type" value="Genomic_DNA"/>
</dbReference>
<dbReference type="RefSeq" id="WP_380964154.1">
    <property type="nucleotide sequence ID" value="NZ_JBHTCO010000004.1"/>
</dbReference>
<name>A0ABW2PSZ6_9BACL</name>
<accession>A0ABW2PSZ6</accession>
<gene>
    <name evidence="3" type="ORF">ACFQRG_04570</name>
</gene>
<evidence type="ECO:0000313" key="3">
    <source>
        <dbReference type="EMBL" id="MFC7392249.1"/>
    </source>
</evidence>
<evidence type="ECO:0000256" key="1">
    <source>
        <dbReference type="ARBA" id="ARBA00023239"/>
    </source>
</evidence>
<sequence length="101" mass="11091">MEETFKTLMLNPKDLVAVALEQIPEGATVRVKCDDFSQDICLKETIKFGHKFAVKSIAKGQDIIKYGEVIGKASESIEAGRHVHVHNLEGKRGRGDIIGAN</sequence>
<organism evidence="3 4">
    <name type="scientific">Scopulibacillus cellulosilyticus</name>
    <dbReference type="NCBI Taxonomy" id="2665665"/>
    <lineage>
        <taxon>Bacteria</taxon>
        <taxon>Bacillati</taxon>
        <taxon>Bacillota</taxon>
        <taxon>Bacilli</taxon>
        <taxon>Bacillales</taxon>
        <taxon>Sporolactobacillaceae</taxon>
        <taxon>Scopulibacillus</taxon>
    </lineage>
</organism>
<reference evidence="4" key="1">
    <citation type="journal article" date="2019" name="Int. J. Syst. Evol. Microbiol.">
        <title>The Global Catalogue of Microorganisms (GCM) 10K type strain sequencing project: providing services to taxonomists for standard genome sequencing and annotation.</title>
        <authorList>
            <consortium name="The Broad Institute Genomics Platform"/>
            <consortium name="The Broad Institute Genome Sequencing Center for Infectious Disease"/>
            <person name="Wu L."/>
            <person name="Ma J."/>
        </authorList>
    </citation>
    <scope>NUCLEOTIDE SEQUENCE [LARGE SCALE GENOMIC DNA]</scope>
    <source>
        <strain evidence="4">CGMCC 1.16305</strain>
    </source>
</reference>
<feature type="domain" description="SAF" evidence="2">
    <location>
        <begin position="14"/>
        <end position="89"/>
    </location>
</feature>
<dbReference type="SMART" id="SM00858">
    <property type="entry name" value="SAF"/>
    <property type="match status" value="1"/>
</dbReference>
<dbReference type="GO" id="GO:0016787">
    <property type="term" value="F:hydrolase activity"/>
    <property type="evidence" value="ECO:0007669"/>
    <property type="project" value="UniProtKB-KW"/>
</dbReference>
<evidence type="ECO:0000259" key="2">
    <source>
        <dbReference type="SMART" id="SM00858"/>
    </source>
</evidence>
<keyword evidence="3" id="KW-0378">Hydrolase</keyword>
<keyword evidence="1" id="KW-0456">Lyase</keyword>
<dbReference type="Gene3D" id="2.30.130.110">
    <property type="match status" value="1"/>
</dbReference>